<evidence type="ECO:0000256" key="5">
    <source>
        <dbReference type="ARBA" id="ARBA00022597"/>
    </source>
</evidence>
<dbReference type="Proteomes" id="UP000199391">
    <property type="component" value="Unassembled WGS sequence"/>
</dbReference>
<evidence type="ECO:0000256" key="6">
    <source>
        <dbReference type="ARBA" id="ARBA00022692"/>
    </source>
</evidence>
<evidence type="ECO:0000256" key="15">
    <source>
        <dbReference type="SAM" id="SignalP"/>
    </source>
</evidence>
<dbReference type="OrthoDB" id="9815244at2"/>
<dbReference type="STRING" id="1035707.SAMN05216552_100717"/>
<dbReference type="PANTHER" id="PTHR33619">
    <property type="entry name" value="POLYSACCHARIDE EXPORT PROTEIN GFCE-RELATED"/>
    <property type="match status" value="1"/>
</dbReference>
<feature type="domain" description="Soluble ligand binding" evidence="17">
    <location>
        <begin position="188"/>
        <end position="240"/>
    </location>
</feature>
<dbReference type="Gene3D" id="3.10.560.10">
    <property type="entry name" value="Outer membrane lipoprotein wza domain like"/>
    <property type="match status" value="2"/>
</dbReference>
<evidence type="ECO:0000256" key="3">
    <source>
        <dbReference type="ARBA" id="ARBA00022448"/>
    </source>
</evidence>
<keyword evidence="8" id="KW-0625">Polysaccharide transport</keyword>
<comment type="subcellular location">
    <subcellularLocation>
        <location evidence="1">Cell outer membrane</location>
        <topology evidence="1">Multi-pass membrane protein</topology>
    </subcellularLocation>
</comment>
<evidence type="ECO:0000256" key="14">
    <source>
        <dbReference type="ARBA" id="ARBA00023288"/>
    </source>
</evidence>
<dbReference type="Pfam" id="PF22461">
    <property type="entry name" value="SLBB_2"/>
    <property type="match status" value="1"/>
</dbReference>
<organism evidence="19 20">
    <name type="scientific">Pseudoduganella namucuonensis</name>
    <dbReference type="NCBI Taxonomy" id="1035707"/>
    <lineage>
        <taxon>Bacteria</taxon>
        <taxon>Pseudomonadati</taxon>
        <taxon>Pseudomonadota</taxon>
        <taxon>Betaproteobacteria</taxon>
        <taxon>Burkholderiales</taxon>
        <taxon>Oxalobacteraceae</taxon>
        <taxon>Telluria group</taxon>
        <taxon>Pseudoduganella</taxon>
    </lineage>
</organism>
<keyword evidence="4" id="KW-1134">Transmembrane beta strand</keyword>
<evidence type="ECO:0000259" key="18">
    <source>
        <dbReference type="Pfam" id="PF22461"/>
    </source>
</evidence>
<dbReference type="InterPro" id="IPR049712">
    <property type="entry name" value="Poly_export"/>
</dbReference>
<evidence type="ECO:0000256" key="9">
    <source>
        <dbReference type="ARBA" id="ARBA00023065"/>
    </source>
</evidence>
<dbReference type="GO" id="GO:0015288">
    <property type="term" value="F:porin activity"/>
    <property type="evidence" value="ECO:0007669"/>
    <property type="project" value="UniProtKB-KW"/>
</dbReference>
<evidence type="ECO:0000256" key="12">
    <source>
        <dbReference type="ARBA" id="ARBA00023139"/>
    </source>
</evidence>
<keyword evidence="7 15" id="KW-0732">Signal</keyword>
<keyword evidence="11" id="KW-0472">Membrane</keyword>
<evidence type="ECO:0000256" key="13">
    <source>
        <dbReference type="ARBA" id="ARBA00023237"/>
    </source>
</evidence>
<dbReference type="NCBIfam" id="TIGR03028">
    <property type="entry name" value="EpsE"/>
    <property type="match status" value="1"/>
</dbReference>
<keyword evidence="13" id="KW-0998">Cell outer membrane</keyword>
<keyword evidence="5" id="KW-0762">Sugar transport</keyword>
<dbReference type="InterPro" id="IPR017478">
    <property type="entry name" value="Polysacc_export_EpsE"/>
</dbReference>
<accession>A0A1I7I125</accession>
<dbReference type="InterPro" id="IPR054765">
    <property type="entry name" value="SLBB_dom"/>
</dbReference>
<evidence type="ECO:0000313" key="20">
    <source>
        <dbReference type="Proteomes" id="UP000199391"/>
    </source>
</evidence>
<dbReference type="Pfam" id="PF02563">
    <property type="entry name" value="Poly_export"/>
    <property type="match status" value="1"/>
</dbReference>
<keyword evidence="20" id="KW-1185">Reference proteome</keyword>
<dbReference type="EMBL" id="FPBO01000007">
    <property type="protein sequence ID" value="SFU66663.1"/>
    <property type="molecule type" value="Genomic_DNA"/>
</dbReference>
<sequence>MKKLILWILLPLLAMTMATRAGAADIVLGAGDVVRVSVYGTDLALETRVSDAGTVSVPLVGQVAVAGMTVPAAEKKIAGLLDSGGYVKKAQVNILVTTIASAQVSVLGQVNRPGRYPMDSKRSLMDVLALAGGISVEGGDTVTLIRTRNGKTTSENVDIVRMVQSGDLARDYEVAPNDVVFVDRAPRFYIYGEVQRPGPVRLERGMTVIQALSAGGGLTPRGTERGMRIKRRDASGQLQVINARQEDPVQVDDVVYVKESLF</sequence>
<dbReference type="GO" id="GO:0015159">
    <property type="term" value="F:polysaccharide transmembrane transporter activity"/>
    <property type="evidence" value="ECO:0007669"/>
    <property type="project" value="InterPro"/>
</dbReference>
<comment type="similarity">
    <text evidence="2">Belongs to the BexD/CtrA/VexA family.</text>
</comment>
<keyword evidence="3" id="KW-0813">Transport</keyword>
<evidence type="ECO:0000256" key="4">
    <source>
        <dbReference type="ARBA" id="ARBA00022452"/>
    </source>
</evidence>
<feature type="signal peptide" evidence="15">
    <location>
        <begin position="1"/>
        <end position="23"/>
    </location>
</feature>
<gene>
    <name evidence="19" type="ORF">SAMN05216552_100717</name>
</gene>
<dbReference type="Pfam" id="PF10531">
    <property type="entry name" value="SLBB"/>
    <property type="match status" value="1"/>
</dbReference>
<protein>
    <submittedName>
        <fullName evidence="19">Polysaccharide export outer membrane protein</fullName>
    </submittedName>
</protein>
<feature type="domain" description="SLBB" evidence="18">
    <location>
        <begin position="103"/>
        <end position="182"/>
    </location>
</feature>
<dbReference type="Gene3D" id="3.30.1950.10">
    <property type="entry name" value="wza like domain"/>
    <property type="match status" value="1"/>
</dbReference>
<reference evidence="20" key="1">
    <citation type="submission" date="2016-10" db="EMBL/GenBank/DDBJ databases">
        <authorList>
            <person name="Varghese N."/>
            <person name="Submissions S."/>
        </authorList>
    </citation>
    <scope>NUCLEOTIDE SEQUENCE [LARGE SCALE GENOMIC DNA]</scope>
    <source>
        <strain evidence="20">CGMCC 1.11014</strain>
    </source>
</reference>
<keyword evidence="9" id="KW-0406">Ion transport</keyword>
<name>A0A1I7I125_9BURK</name>
<evidence type="ECO:0000256" key="10">
    <source>
        <dbReference type="ARBA" id="ARBA00023114"/>
    </source>
</evidence>
<dbReference type="InterPro" id="IPR019554">
    <property type="entry name" value="Soluble_ligand-bd"/>
</dbReference>
<evidence type="ECO:0000259" key="17">
    <source>
        <dbReference type="Pfam" id="PF10531"/>
    </source>
</evidence>
<feature type="chain" id="PRO_5011539260" evidence="15">
    <location>
        <begin position="24"/>
        <end position="262"/>
    </location>
</feature>
<evidence type="ECO:0000256" key="1">
    <source>
        <dbReference type="ARBA" id="ARBA00004571"/>
    </source>
</evidence>
<keyword evidence="14" id="KW-0449">Lipoprotein</keyword>
<evidence type="ECO:0000256" key="11">
    <source>
        <dbReference type="ARBA" id="ARBA00023136"/>
    </source>
</evidence>
<dbReference type="InterPro" id="IPR003715">
    <property type="entry name" value="Poly_export_N"/>
</dbReference>
<feature type="domain" description="Polysaccharide export protein N-terminal" evidence="16">
    <location>
        <begin position="23"/>
        <end position="96"/>
    </location>
</feature>
<evidence type="ECO:0000313" key="19">
    <source>
        <dbReference type="EMBL" id="SFU66663.1"/>
    </source>
</evidence>
<dbReference type="GO" id="GO:0046930">
    <property type="term" value="C:pore complex"/>
    <property type="evidence" value="ECO:0007669"/>
    <property type="project" value="UniProtKB-KW"/>
</dbReference>
<dbReference type="GO" id="GO:0009279">
    <property type="term" value="C:cell outer membrane"/>
    <property type="evidence" value="ECO:0007669"/>
    <property type="project" value="UniProtKB-SubCell"/>
</dbReference>
<keyword evidence="6" id="KW-0812">Transmembrane</keyword>
<evidence type="ECO:0000256" key="2">
    <source>
        <dbReference type="ARBA" id="ARBA00009450"/>
    </source>
</evidence>
<dbReference type="RefSeq" id="WP_093555262.1">
    <property type="nucleotide sequence ID" value="NZ_FPBO01000007.1"/>
</dbReference>
<dbReference type="GO" id="GO:0006811">
    <property type="term" value="P:monoatomic ion transport"/>
    <property type="evidence" value="ECO:0007669"/>
    <property type="project" value="UniProtKB-KW"/>
</dbReference>
<keyword evidence="10" id="KW-0626">Porin</keyword>
<evidence type="ECO:0000256" key="8">
    <source>
        <dbReference type="ARBA" id="ARBA00023047"/>
    </source>
</evidence>
<keyword evidence="12" id="KW-0564">Palmitate</keyword>
<evidence type="ECO:0000259" key="16">
    <source>
        <dbReference type="Pfam" id="PF02563"/>
    </source>
</evidence>
<evidence type="ECO:0000256" key="7">
    <source>
        <dbReference type="ARBA" id="ARBA00022729"/>
    </source>
</evidence>
<proteinExistence type="inferred from homology"/>
<dbReference type="AlphaFoldDB" id="A0A1I7I125"/>
<dbReference type="PANTHER" id="PTHR33619:SF3">
    <property type="entry name" value="POLYSACCHARIDE EXPORT PROTEIN GFCE-RELATED"/>
    <property type="match status" value="1"/>
</dbReference>